<dbReference type="InterPro" id="IPR000182">
    <property type="entry name" value="GNAT_dom"/>
</dbReference>
<gene>
    <name evidence="2" type="ORF">UFOVP1326_50</name>
    <name evidence="3" type="ORF">UFOVP1436_41</name>
</gene>
<evidence type="ECO:0000313" key="2">
    <source>
        <dbReference type="EMBL" id="CAB4199481.1"/>
    </source>
</evidence>
<dbReference type="EMBL" id="LR797276">
    <property type="protein sequence ID" value="CAB4199481.1"/>
    <property type="molecule type" value="Genomic_DNA"/>
</dbReference>
<proteinExistence type="predicted"/>
<feature type="domain" description="N-acetyltransferase" evidence="1">
    <location>
        <begin position="2"/>
        <end position="154"/>
    </location>
</feature>
<reference evidence="3" key="1">
    <citation type="submission" date="2020-05" db="EMBL/GenBank/DDBJ databases">
        <authorList>
            <person name="Chiriac C."/>
            <person name="Salcher M."/>
            <person name="Ghai R."/>
            <person name="Kavagutti S V."/>
        </authorList>
    </citation>
    <scope>NUCLEOTIDE SEQUENCE</scope>
</reference>
<dbReference type="Pfam" id="PF00583">
    <property type="entry name" value="Acetyltransf_1"/>
    <property type="match status" value="1"/>
</dbReference>
<accession>A0A6J5SGF8</accession>
<name>A0A6J5SGF8_9CAUD</name>
<sequence length="154" mass="16710">MAKVRYAELHDVADIVELGVEMHAESPRFAPMDFNRDKVAALITRLIDLPIGCVLVVEEGGKIIGMLGGVVSEQFFGASLTASDFAWFVSKPHRIGAPALKLLSRFEQWAAERGAFEVAIGVGTGVHADKTKALLGRWGYEDSGTAMTKRLTHV</sequence>
<organism evidence="3">
    <name type="scientific">uncultured Caudovirales phage</name>
    <dbReference type="NCBI Taxonomy" id="2100421"/>
    <lineage>
        <taxon>Viruses</taxon>
        <taxon>Duplodnaviria</taxon>
        <taxon>Heunggongvirae</taxon>
        <taxon>Uroviricota</taxon>
        <taxon>Caudoviricetes</taxon>
        <taxon>Peduoviridae</taxon>
        <taxon>Maltschvirus</taxon>
        <taxon>Maltschvirus maltsch</taxon>
    </lineage>
</organism>
<dbReference type="SUPFAM" id="SSF55729">
    <property type="entry name" value="Acyl-CoA N-acyltransferases (Nat)"/>
    <property type="match status" value="1"/>
</dbReference>
<evidence type="ECO:0000259" key="1">
    <source>
        <dbReference type="PROSITE" id="PS51186"/>
    </source>
</evidence>
<dbReference type="EMBL" id="LR797388">
    <property type="protein sequence ID" value="CAB4212888.1"/>
    <property type="molecule type" value="Genomic_DNA"/>
</dbReference>
<dbReference type="GO" id="GO:0016747">
    <property type="term" value="F:acyltransferase activity, transferring groups other than amino-acyl groups"/>
    <property type="evidence" value="ECO:0007669"/>
    <property type="project" value="InterPro"/>
</dbReference>
<protein>
    <recommendedName>
        <fullName evidence="1">N-acetyltransferase domain-containing protein</fullName>
    </recommendedName>
</protein>
<dbReference type="PROSITE" id="PS51186">
    <property type="entry name" value="GNAT"/>
    <property type="match status" value="1"/>
</dbReference>
<evidence type="ECO:0000313" key="3">
    <source>
        <dbReference type="EMBL" id="CAB4212888.1"/>
    </source>
</evidence>
<dbReference type="InterPro" id="IPR016181">
    <property type="entry name" value="Acyl_CoA_acyltransferase"/>
</dbReference>
<dbReference type="Gene3D" id="3.40.630.30">
    <property type="match status" value="1"/>
</dbReference>